<dbReference type="AlphaFoldDB" id="A0A549T862"/>
<protein>
    <submittedName>
        <fullName evidence="1">Capsid protein</fullName>
    </submittedName>
</protein>
<dbReference type="InterPro" id="IPR053738">
    <property type="entry name" value="Lambda_capsid_assembly"/>
</dbReference>
<dbReference type="Gene3D" id="3.90.1690.10">
    <property type="entry name" value="phage-related protein like domain"/>
    <property type="match status" value="1"/>
</dbReference>
<proteinExistence type="predicted"/>
<name>A0A549T862_9HYPH</name>
<comment type="caution">
    <text evidence="1">The sequence shown here is derived from an EMBL/GenBank/DDBJ whole genome shotgun (WGS) entry which is preliminary data.</text>
</comment>
<evidence type="ECO:0000313" key="1">
    <source>
        <dbReference type="EMBL" id="TRL38030.1"/>
    </source>
</evidence>
<dbReference type="InterPro" id="IPR005564">
    <property type="entry name" value="Major_capsid_GpE"/>
</dbReference>
<organism evidence="1 2">
    <name type="scientific">Rhizobium straminoryzae</name>
    <dbReference type="NCBI Taxonomy" id="1387186"/>
    <lineage>
        <taxon>Bacteria</taxon>
        <taxon>Pseudomonadati</taxon>
        <taxon>Pseudomonadota</taxon>
        <taxon>Alphaproteobacteria</taxon>
        <taxon>Hyphomicrobiales</taxon>
        <taxon>Rhizobiaceae</taxon>
        <taxon>Rhizobium/Agrobacterium group</taxon>
        <taxon>Rhizobium</taxon>
    </lineage>
</organism>
<reference evidence="1 2" key="1">
    <citation type="submission" date="2019-07" db="EMBL/GenBank/DDBJ databases">
        <title>Ln-dependent methylotrophs.</title>
        <authorList>
            <person name="Tani A."/>
        </authorList>
    </citation>
    <scope>NUCLEOTIDE SEQUENCE [LARGE SCALE GENOMIC DNA]</scope>
    <source>
        <strain evidence="1 2">SM12</strain>
    </source>
</reference>
<dbReference type="Pfam" id="PF03864">
    <property type="entry name" value="Phage_cap_E"/>
    <property type="match status" value="1"/>
</dbReference>
<dbReference type="EMBL" id="VJMG01000036">
    <property type="protein sequence ID" value="TRL38030.1"/>
    <property type="molecule type" value="Genomic_DNA"/>
</dbReference>
<dbReference type="Proteomes" id="UP000316801">
    <property type="component" value="Unassembled WGS sequence"/>
</dbReference>
<accession>A0A549T862</accession>
<evidence type="ECO:0000313" key="2">
    <source>
        <dbReference type="Proteomes" id="UP000316801"/>
    </source>
</evidence>
<keyword evidence="2" id="KW-1185">Reference proteome</keyword>
<dbReference type="RefSeq" id="WP_143125742.1">
    <property type="nucleotide sequence ID" value="NZ_VJMG01000036.1"/>
</dbReference>
<sequence>MSGTPFPIDPVLTGIIIAYKNNTLIADQVLPRLTPNLPKKKFTWWRFDFGQFITAPDTKVGRKSAPNEVEFQAEDVEDKTEDYGLDDVIPLDDINNAPAGYDPRAFAAQKLIDLVLLDREVRVSNKVFNSAMYGASNKETLAGTSQWSHADSKPIVQITEAADSMIMRPNNMVLGRVEWTALRTNPSVLRSLTVSGAGDGLADKRAVADLLELDDIIVGEGWVNRAKKGQPVSRSRAWGDKALLFHKAPLASSIDATPTYGWTAQHGDRVSGSMDEPKIGLKGSVRVRSGESVKEVISSPELGYLFEDVVA</sequence>
<gene>
    <name evidence="1" type="ORF">FNA46_13555</name>
</gene>